<dbReference type="EMBL" id="CP011856">
    <property type="protein sequence ID" value="AKM54460.1"/>
    <property type="molecule type" value="Genomic_DNA"/>
</dbReference>
<gene>
    <name evidence="3" type="ORF">SERIO_v1c09000</name>
</gene>
<dbReference type="PATRIC" id="fig|743698.3.peg.907"/>
<feature type="transmembrane region" description="Helical" evidence="2">
    <location>
        <begin position="536"/>
        <end position="558"/>
    </location>
</feature>
<reference evidence="3 4" key="1">
    <citation type="journal article" date="2015" name="Genome Biol. Evol.">
        <title>Found and Lost: The Fates of Horizontally Acquired Genes in Arthropod-Symbiotic Spiroplasma.</title>
        <authorList>
            <person name="Lo W.S."/>
            <person name="Gasparich G.E."/>
            <person name="Kuo C.H."/>
        </authorList>
    </citation>
    <scope>NUCLEOTIDE SEQUENCE [LARGE SCALE GENOMIC DNA]</scope>
    <source>
        <strain evidence="4">TDA-040725-5</strain>
    </source>
</reference>
<evidence type="ECO:0008006" key="5">
    <source>
        <dbReference type="Google" id="ProtNLM"/>
    </source>
</evidence>
<feature type="transmembrane region" description="Helical" evidence="2">
    <location>
        <begin position="437"/>
        <end position="460"/>
    </location>
</feature>
<dbReference type="Proteomes" id="UP000035661">
    <property type="component" value="Chromosome"/>
</dbReference>
<evidence type="ECO:0000313" key="4">
    <source>
        <dbReference type="Proteomes" id="UP000035661"/>
    </source>
</evidence>
<dbReference type="AlphaFoldDB" id="A0A0H3XIW4"/>
<feature type="transmembrane region" description="Helical" evidence="2">
    <location>
        <begin position="336"/>
        <end position="358"/>
    </location>
</feature>
<feature type="transmembrane region" description="Helical" evidence="2">
    <location>
        <begin position="378"/>
        <end position="397"/>
    </location>
</feature>
<organism evidence="3 4">
    <name type="scientific">Spiroplasma eriocheiris</name>
    <dbReference type="NCBI Taxonomy" id="315358"/>
    <lineage>
        <taxon>Bacteria</taxon>
        <taxon>Bacillati</taxon>
        <taxon>Mycoplasmatota</taxon>
        <taxon>Mollicutes</taxon>
        <taxon>Entomoplasmatales</taxon>
        <taxon>Spiroplasmataceae</taxon>
        <taxon>Spiroplasma</taxon>
    </lineage>
</organism>
<protein>
    <recommendedName>
        <fullName evidence="5">Transmembrane protein</fullName>
    </recommendedName>
</protein>
<name>A0A0H3XIW4_9MOLU</name>
<proteinExistence type="predicted"/>
<dbReference type="NCBIfam" id="NF045846">
    <property type="entry name" value="MSC0882_dom"/>
    <property type="match status" value="1"/>
</dbReference>
<evidence type="ECO:0000256" key="1">
    <source>
        <dbReference type="SAM" id="MobiDB-lite"/>
    </source>
</evidence>
<keyword evidence="2" id="KW-0472">Membrane</keyword>
<evidence type="ECO:0000256" key="2">
    <source>
        <dbReference type="SAM" id="Phobius"/>
    </source>
</evidence>
<feature type="region of interest" description="Disordered" evidence="1">
    <location>
        <begin position="18"/>
        <end position="51"/>
    </location>
</feature>
<keyword evidence="2" id="KW-1133">Transmembrane helix</keyword>
<dbReference type="STRING" id="315358.SERIO_v1c09000"/>
<dbReference type="KEGG" id="seri:SERIO_v1c09000"/>
<keyword evidence="4" id="KW-1185">Reference proteome</keyword>
<accession>A0A0H3XIW4</accession>
<feature type="transmembrane region" description="Helical" evidence="2">
    <location>
        <begin position="480"/>
        <end position="504"/>
    </location>
</feature>
<sequence length="577" mass="66394">MGLFNSIKSFVIDNKNKLQNNNQQPANNASGFNAQNNNVNDTTNQVSPNPNGYIVPNQDYRQHQVNNTAALYQNNNIIRPARMNVQGQQDYYLNGESFENQAQNFNSHPDLVAPKPAGYVEPYYNHDFSDEFVNSQPPQRILPRRMQQTAYQEPLADYQPTYYDQYLQPPQGSYSQQDGTPDGYFTDDHSYVNQYRRPYQRRITNPHGQMNLNEMMYEQPYHQPSVPTYQQYNSAPSLANNNYSNYSHSAKPQPYQDYNMVNEKMALTPVNAKTPVVNDYYDEDDNLDGTKKNKRYAYQVQLRAKDNTNRLSREHANKLMPLEIAREIKSEKIRTLIMILVGFAGTVATSIFIALYFISHKQGLEEILGIKAQYIPHPFLTITLLLVSLGSLFAGIFDLSRVKIEANNYLANLNRGNHTIPHFLIDNYKKMTVRSIVLNWIAFPTYFFGGIILGILYGFQQHTGEHFMFGFWSWGIVEDLTAAITITIIILIAMLGIHIANIVLTKKRKSNIIGYYGYEIVKPEELAALKKKTNRICLIIFIIFLIILTLAISIPWLIARRKRHGKGIPFFSRFSNK</sequence>
<evidence type="ECO:0000313" key="3">
    <source>
        <dbReference type="EMBL" id="AKM54460.1"/>
    </source>
</evidence>
<reference evidence="4" key="2">
    <citation type="submission" date="2015-06" db="EMBL/GenBank/DDBJ databases">
        <title>Complete genome sequence of Spiroplasma eriocheiris TDA-040725-5 (DSM 21848).</title>
        <authorList>
            <person name="Lo W.-S."/>
            <person name="Kuo C.-H."/>
        </authorList>
    </citation>
    <scope>NUCLEOTIDE SEQUENCE [LARGE SCALE GENOMIC DNA]</scope>
    <source>
        <strain evidence="4">TDA-040725-5</strain>
    </source>
</reference>
<feature type="compositionally biased region" description="Low complexity" evidence="1">
    <location>
        <begin position="18"/>
        <end position="46"/>
    </location>
</feature>
<dbReference type="RefSeq" id="WP_047791659.1">
    <property type="nucleotide sequence ID" value="NZ_CP011856.1"/>
</dbReference>
<keyword evidence="2" id="KW-0812">Transmembrane</keyword>
<dbReference type="InterPro" id="IPR059214">
    <property type="entry name" value="MSC_0882-like"/>
</dbReference>